<evidence type="ECO:0000313" key="7">
    <source>
        <dbReference type="Proteomes" id="UP000256253"/>
    </source>
</evidence>
<keyword evidence="3 4" id="KW-0326">Glycosidase</keyword>
<dbReference type="Proteomes" id="UP000256253">
    <property type="component" value="Unassembled WGS sequence"/>
</dbReference>
<dbReference type="GO" id="GO:0006080">
    <property type="term" value="P:substituted mannan metabolic process"/>
    <property type="evidence" value="ECO:0007669"/>
    <property type="project" value="InterPro"/>
</dbReference>
<dbReference type="GO" id="GO:0016985">
    <property type="term" value="F:mannan endo-1,4-beta-mannosidase activity"/>
    <property type="evidence" value="ECO:0007669"/>
    <property type="project" value="InterPro"/>
</dbReference>
<gene>
    <name evidence="6" type="ORF">DFJ65_1858</name>
</gene>
<comment type="similarity">
    <text evidence="1 4">Belongs to the glycosyl hydrolase 26 family.</text>
</comment>
<evidence type="ECO:0000256" key="4">
    <source>
        <dbReference type="PROSITE-ProRule" id="PRU01100"/>
    </source>
</evidence>
<sequence length="342" mass="37172">MSRARSWGPLLVIAVVVGALFATGVFPSPFRRAETAAAPLTGGARSTTAPPGRVTWGAYVDGADKEPAKFAALEQQTGRLGMASIFRGKGDTWPYPVDHTLGRGRTLLVSWSLEDWGNYRWWSSGAGDTVLKQQAARLKNYDGALAIRPWAEMNADWQAFQPTVDGKQPRGGTPAEFKQAWRHVVTLMRAHGVKATWIFNPTTDVYAASTDVRSIYPGADVVDAVGLDGYNWGTAAGDARHRWASFADIFAPQYARLQQAAGDKPVWICEVGSADTAHPRVSGQPVTGGSKAQWLTGLRDSLPRQFPAVTHVAFFHADKERDWRLDSTPAVLQAAKDVVATR</sequence>
<dbReference type="InterPro" id="IPR022790">
    <property type="entry name" value="GH26_dom"/>
</dbReference>
<accession>A0A3D9UNG7</accession>
<reference evidence="6 7" key="1">
    <citation type="submission" date="2018-08" db="EMBL/GenBank/DDBJ databases">
        <title>Sequencing the genomes of 1000 actinobacteria strains.</title>
        <authorList>
            <person name="Klenk H.-P."/>
        </authorList>
    </citation>
    <scope>NUCLEOTIDE SEQUENCE [LARGE SCALE GENOMIC DNA]</scope>
    <source>
        <strain evidence="6 7">DSM 22967</strain>
    </source>
</reference>
<dbReference type="InterPro" id="IPR000805">
    <property type="entry name" value="Glyco_hydro_26"/>
</dbReference>
<dbReference type="Pfam" id="PF02156">
    <property type="entry name" value="Glyco_hydro_26"/>
    <property type="match status" value="1"/>
</dbReference>
<protein>
    <submittedName>
        <fullName evidence="6">Glycosyl hydrolase family 26</fullName>
    </submittedName>
</protein>
<name>A0A3D9UNG7_9MICO</name>
<evidence type="ECO:0000313" key="6">
    <source>
        <dbReference type="EMBL" id="REF30836.1"/>
    </source>
</evidence>
<dbReference type="AlphaFoldDB" id="A0A3D9UNG7"/>
<feature type="domain" description="GH26" evidence="5">
    <location>
        <begin position="31"/>
        <end position="342"/>
    </location>
</feature>
<comment type="caution">
    <text evidence="6">The sequence shown here is derived from an EMBL/GenBank/DDBJ whole genome shotgun (WGS) entry which is preliminary data.</text>
</comment>
<dbReference type="PROSITE" id="PS51764">
    <property type="entry name" value="GH26"/>
    <property type="match status" value="1"/>
</dbReference>
<keyword evidence="7" id="KW-1185">Reference proteome</keyword>
<dbReference type="RefSeq" id="WP_115922767.1">
    <property type="nucleotide sequence ID" value="NZ_QTUA01000001.1"/>
</dbReference>
<feature type="active site" description="Proton donor" evidence="4">
    <location>
        <position position="152"/>
    </location>
</feature>
<dbReference type="PANTHER" id="PTHR40079">
    <property type="entry name" value="MANNAN ENDO-1,4-BETA-MANNOSIDASE E-RELATED"/>
    <property type="match status" value="1"/>
</dbReference>
<dbReference type="Gene3D" id="3.20.20.80">
    <property type="entry name" value="Glycosidases"/>
    <property type="match status" value="1"/>
</dbReference>
<dbReference type="OrthoDB" id="9816550at2"/>
<evidence type="ECO:0000256" key="1">
    <source>
        <dbReference type="ARBA" id="ARBA00007754"/>
    </source>
</evidence>
<dbReference type="PANTHER" id="PTHR40079:SF4">
    <property type="entry name" value="GH26 DOMAIN-CONTAINING PROTEIN-RELATED"/>
    <property type="match status" value="1"/>
</dbReference>
<dbReference type="SUPFAM" id="SSF51445">
    <property type="entry name" value="(Trans)glycosidases"/>
    <property type="match status" value="1"/>
</dbReference>
<feature type="active site" description="Nucleophile" evidence="4">
    <location>
        <position position="270"/>
    </location>
</feature>
<dbReference type="EMBL" id="QTUA01000001">
    <property type="protein sequence ID" value="REF30836.1"/>
    <property type="molecule type" value="Genomic_DNA"/>
</dbReference>
<dbReference type="InterPro" id="IPR017853">
    <property type="entry name" value="GH"/>
</dbReference>
<keyword evidence="2 4" id="KW-0378">Hydrolase</keyword>
<evidence type="ECO:0000256" key="2">
    <source>
        <dbReference type="ARBA" id="ARBA00022801"/>
    </source>
</evidence>
<organism evidence="6 7">
    <name type="scientific">Calidifontibacter indicus</name>
    <dbReference type="NCBI Taxonomy" id="419650"/>
    <lineage>
        <taxon>Bacteria</taxon>
        <taxon>Bacillati</taxon>
        <taxon>Actinomycetota</taxon>
        <taxon>Actinomycetes</taxon>
        <taxon>Micrococcales</taxon>
        <taxon>Dermacoccaceae</taxon>
        <taxon>Calidifontibacter</taxon>
    </lineage>
</organism>
<evidence type="ECO:0000259" key="5">
    <source>
        <dbReference type="PROSITE" id="PS51764"/>
    </source>
</evidence>
<evidence type="ECO:0000256" key="3">
    <source>
        <dbReference type="ARBA" id="ARBA00023295"/>
    </source>
</evidence>
<proteinExistence type="inferred from homology"/>